<dbReference type="GO" id="GO:0005615">
    <property type="term" value="C:extracellular space"/>
    <property type="evidence" value="ECO:0007669"/>
    <property type="project" value="TreeGrafter"/>
</dbReference>
<dbReference type="Pfam" id="PF26595">
    <property type="entry name" value="A_ENA"/>
    <property type="match status" value="1"/>
</dbReference>
<reference evidence="2" key="1">
    <citation type="submission" date="2018-08" db="EMBL/GenBank/DDBJ databases">
        <authorList>
            <person name="Chevrot R."/>
        </authorList>
    </citation>
    <scope>NUCLEOTIDE SEQUENCE [LARGE SCALE GENOMIC DNA]</scope>
</reference>
<dbReference type="InterPro" id="IPR008160">
    <property type="entry name" value="Collagen"/>
</dbReference>
<dbReference type="InterPro" id="IPR058705">
    <property type="entry name" value="A_ENA"/>
</dbReference>
<sequence>MSQANIPNITPTISISRDQIIPLLLSSIALEELGLSHILNAEGEKIQFALGTIPGFTTVPTIPELLALNSSTLDTLKVVVQQEIVSQMKLDRIVEGLVPLISSGATGPIGPTGVNGSTGATGVTGSSGATGLAGITGPVGATGATGATGSSGVTGATGTIGATGSTGLTGATGATGSIGATGTTGVTGGTGSIGLAGATGLTGNTGAAGLAGPTGSTGITGPAGPVGPTGLCPTGCPTGATGATGIPGPTGATGATGVTGAVGSTGATGATGAAGVTGAAALATANFASIITPGPAGTAGFLSFDTARLLSGSLISFTPGSSTIMLAPDHTYYIVAQVDVDASNPSGGLDTILTFNGESILTIFMSTVAGDFATLKGSVIVNTPSGAPSSIMLFSRSNSNRNVNISIIALS</sequence>
<protein>
    <submittedName>
        <fullName evidence="1">Collagen triple helix repeat-containing protein</fullName>
    </submittedName>
</protein>
<name>A0A383R7P9_PAEAL</name>
<accession>A0A383R7P9</accession>
<dbReference type="GO" id="GO:0030198">
    <property type="term" value="P:extracellular matrix organization"/>
    <property type="evidence" value="ECO:0007669"/>
    <property type="project" value="TreeGrafter"/>
</dbReference>
<proteinExistence type="predicted"/>
<dbReference type="Proteomes" id="UP000304148">
    <property type="component" value="Chromosome"/>
</dbReference>
<evidence type="ECO:0000313" key="1">
    <source>
        <dbReference type="EMBL" id="SYX82980.1"/>
    </source>
</evidence>
<dbReference type="RefSeq" id="WP_138185146.1">
    <property type="nucleotide sequence ID" value="NZ_LS992241.1"/>
</dbReference>
<organism evidence="1 2">
    <name type="scientific">Paenibacillus alvei</name>
    <name type="common">Bacillus alvei</name>
    <dbReference type="NCBI Taxonomy" id="44250"/>
    <lineage>
        <taxon>Bacteria</taxon>
        <taxon>Bacillati</taxon>
        <taxon>Bacillota</taxon>
        <taxon>Bacilli</taxon>
        <taxon>Bacillales</taxon>
        <taxon>Paenibacillaceae</taxon>
        <taxon>Paenibacillus</taxon>
    </lineage>
</organism>
<dbReference type="GO" id="GO:0031012">
    <property type="term" value="C:extracellular matrix"/>
    <property type="evidence" value="ECO:0007669"/>
    <property type="project" value="TreeGrafter"/>
</dbReference>
<dbReference type="Pfam" id="PF01391">
    <property type="entry name" value="Collagen"/>
    <property type="match status" value="2"/>
</dbReference>
<dbReference type="EMBL" id="LS992241">
    <property type="protein sequence ID" value="SYX82980.1"/>
    <property type="molecule type" value="Genomic_DNA"/>
</dbReference>
<dbReference type="GO" id="GO:0030020">
    <property type="term" value="F:extracellular matrix structural constituent conferring tensile strength"/>
    <property type="evidence" value="ECO:0007669"/>
    <property type="project" value="TreeGrafter"/>
</dbReference>
<evidence type="ECO:0000313" key="2">
    <source>
        <dbReference type="Proteomes" id="UP000304148"/>
    </source>
</evidence>
<gene>
    <name evidence="1" type="ORF">PBLR_11402</name>
</gene>
<dbReference type="PANTHER" id="PTHR24023:SF1095">
    <property type="entry name" value="EGF-LIKE DOMAIN-CONTAINING PROTEIN"/>
    <property type="match status" value="1"/>
</dbReference>
<keyword evidence="1" id="KW-0176">Collagen</keyword>
<dbReference type="InterPro" id="IPR050149">
    <property type="entry name" value="Collagen_superfamily"/>
</dbReference>
<dbReference type="PANTHER" id="PTHR24023">
    <property type="entry name" value="COLLAGEN ALPHA"/>
    <property type="match status" value="1"/>
</dbReference>
<dbReference type="AlphaFoldDB" id="A0A383R7P9"/>